<accession>A0AA49JFZ6</accession>
<dbReference type="Gene3D" id="3.40.50.10950">
    <property type="match status" value="1"/>
</dbReference>
<keyword evidence="9 12" id="KW-0808">Transferase</keyword>
<dbReference type="SUPFAM" id="SSF52540">
    <property type="entry name" value="P-loop containing nucleoside triphosphate hydrolases"/>
    <property type="match status" value="1"/>
</dbReference>
<dbReference type="CDD" id="cd03109">
    <property type="entry name" value="DTBS"/>
    <property type="match status" value="1"/>
</dbReference>
<comment type="subcellular location">
    <subcellularLocation>
        <location evidence="1 12">Cytoplasm</location>
    </subcellularLocation>
</comment>
<dbReference type="FunFam" id="3.40.50.10750:FF:000001">
    <property type="entry name" value="Phosphate acetyltransferase"/>
    <property type="match status" value="1"/>
</dbReference>
<name>A0AA49JFZ6_9BACT</name>
<comment type="similarity">
    <text evidence="3 12">In the C-terminal section; belongs to the phosphate acetyltransferase and butyryltransferase family.</text>
</comment>
<dbReference type="Gene3D" id="3.40.1390.20">
    <property type="entry name" value="HprK N-terminal domain-like"/>
    <property type="match status" value="1"/>
</dbReference>
<dbReference type="InterPro" id="IPR050500">
    <property type="entry name" value="Phos_Acetyltrans/Butyryltrans"/>
</dbReference>
<comment type="domain">
    <text evidence="12">The N-terminal region seems to be important for proper quaternary structure. The C-terminal region contains the substrate-binding site.</text>
</comment>
<dbReference type="InterPro" id="IPR004614">
    <property type="entry name" value="P_AcTrfase"/>
</dbReference>
<dbReference type="PANTHER" id="PTHR43356:SF3">
    <property type="entry name" value="PHOSPHATE ACETYLTRANSFERASE"/>
    <property type="match status" value="1"/>
</dbReference>
<dbReference type="NCBIfam" id="NF004167">
    <property type="entry name" value="PRK05632.1"/>
    <property type="match status" value="1"/>
</dbReference>
<dbReference type="InterPro" id="IPR002505">
    <property type="entry name" value="PTA_PTB"/>
</dbReference>
<reference evidence="15" key="2">
    <citation type="journal article" date="2024" name="Antonie Van Leeuwenhoek">
        <title>Roseihalotalea indica gen. nov., sp. nov., a halophilic Bacteroidetes from mesopelagic Southwest Indian Ocean with higher carbohydrate metabolic potential.</title>
        <authorList>
            <person name="Chen B."/>
            <person name="Zhang M."/>
            <person name="Lin D."/>
            <person name="Ye J."/>
            <person name="Tang K."/>
        </authorList>
    </citation>
    <scope>NUCLEOTIDE SEQUENCE</scope>
    <source>
        <strain evidence="15">TK19036</strain>
    </source>
</reference>
<evidence type="ECO:0000256" key="8">
    <source>
        <dbReference type="ARBA" id="ARBA00022490"/>
    </source>
</evidence>
<comment type="function">
    <text evidence="12">Involved in acetate metabolism.</text>
</comment>
<gene>
    <name evidence="15" type="primary">pta</name>
    <name evidence="15" type="ORF">K4G66_28345</name>
</gene>
<dbReference type="NCBIfam" id="TIGR00651">
    <property type="entry name" value="pta"/>
    <property type="match status" value="1"/>
</dbReference>
<dbReference type="Pfam" id="PF07085">
    <property type="entry name" value="DRTGG"/>
    <property type="match status" value="1"/>
</dbReference>
<sequence>MASSLYVTTTEAHTGKSLVCLGMLELILRKTERVGIFRPLISGSTTQKDKNIQLLVEHFQLQQTYEESYGFHKRDARELILDGKYDQVLDGVIEKFKALEEKCDFILCEGSDFSDENASLDFNINVDFAKNLGCPVLILARGDRFSNIEDVLSQIQITYESFIDNECEVLSVIVNRTQPDFAHELLLALKNRIHDRNVVLSVIPTNTVLQSPTLQEIAEHLDAEILYGKDQLDRQAYRYSVAAMQLQNYLPHITENCLVITPGDRGDILLSVLQAHQSKNYPSIAGVLLTTKLKPEEAILRVLEGLSNLVPIISVSENTYDTVSRISKITSYITPKNETKILLSKQLFDKYVDTSALEEKVSNVKQRGMTPRMFQYNLVQRAKSKKKHIVLPEGNDERILRAAEILLEQNIVDLTILGKPDEIKSSITKLGLRIDTKQVPIINPADAPNFEDYMKRFVELRKHKGANMDIARDTIVDVSYFGTMMVLEGHADGMVSGAAHTTQHTIRPALQLIKTKPNVSLVSSVFFMALPDRVLVYGDCAINPNPNAEELAEIAVSSAETSEAFGIEPKVAMLSYSSGESGQGEDVDRVRQATQIVREKRPDLKIEGPIQYDAAVDKEVGIKKIPGSEVAGYATVLIFPDLNTGNNTYKAVQRETGAIAMGPILQGLKKPVNDLSRGCTVNDIVNTVVITAIQAQTIEK</sequence>
<evidence type="ECO:0000259" key="14">
    <source>
        <dbReference type="Pfam" id="PF07085"/>
    </source>
</evidence>
<protein>
    <recommendedName>
        <fullName evidence="7 12">Phosphate acetyltransferase</fullName>
        <ecNumber evidence="6 12">2.3.1.8</ecNumber>
    </recommendedName>
    <alternativeName>
        <fullName evidence="11 12">Phosphotransacetylase</fullName>
    </alternativeName>
</protein>
<keyword evidence="10 12" id="KW-0012">Acyltransferase</keyword>
<feature type="domain" description="DRTGG" evidence="14">
    <location>
        <begin position="216"/>
        <end position="328"/>
    </location>
</feature>
<dbReference type="PIRSF" id="PIRSF006107">
    <property type="entry name" value="PhpActrans_proteobac"/>
    <property type="match status" value="1"/>
</dbReference>
<feature type="domain" description="Phosphate acetyl/butaryl transferase" evidence="13">
    <location>
        <begin position="373"/>
        <end position="692"/>
    </location>
</feature>
<comment type="subunit">
    <text evidence="5">Homohexamer.</text>
</comment>
<organism evidence="15">
    <name type="scientific">Roseihalotalea indica</name>
    <dbReference type="NCBI Taxonomy" id="2867963"/>
    <lineage>
        <taxon>Bacteria</taxon>
        <taxon>Pseudomonadati</taxon>
        <taxon>Bacteroidota</taxon>
        <taxon>Cytophagia</taxon>
        <taxon>Cytophagales</taxon>
        <taxon>Catalimonadaceae</taxon>
        <taxon>Roseihalotalea</taxon>
    </lineage>
</organism>
<dbReference type="InterPro" id="IPR016475">
    <property type="entry name" value="P-Actrans_bac"/>
</dbReference>
<dbReference type="Gene3D" id="3.40.50.10750">
    <property type="entry name" value="Isocitrate/Isopropylmalate dehydrogenase-like"/>
    <property type="match status" value="1"/>
</dbReference>
<keyword evidence="8 12" id="KW-0963">Cytoplasm</keyword>
<dbReference type="InterPro" id="IPR042113">
    <property type="entry name" value="P_AcTrfase_dom1"/>
</dbReference>
<evidence type="ECO:0000256" key="7">
    <source>
        <dbReference type="ARBA" id="ARBA00021528"/>
    </source>
</evidence>
<dbReference type="Pfam" id="PF13500">
    <property type="entry name" value="AAA_26"/>
    <property type="match status" value="1"/>
</dbReference>
<evidence type="ECO:0000256" key="3">
    <source>
        <dbReference type="ARBA" id="ARBA00008756"/>
    </source>
</evidence>
<dbReference type="GO" id="GO:0005737">
    <property type="term" value="C:cytoplasm"/>
    <property type="evidence" value="ECO:0007669"/>
    <property type="project" value="UniProtKB-SubCell"/>
</dbReference>
<reference evidence="15" key="1">
    <citation type="journal article" date="2023" name="Comput. Struct. Biotechnol. J.">
        <title>Discovery of a novel marine Bacteroidetes with a rich repertoire of carbohydrate-active enzymes.</title>
        <authorList>
            <person name="Chen B."/>
            <person name="Liu G."/>
            <person name="Chen Q."/>
            <person name="Wang H."/>
            <person name="Liu L."/>
            <person name="Tang K."/>
        </authorList>
    </citation>
    <scope>NUCLEOTIDE SEQUENCE</scope>
    <source>
        <strain evidence="15">TK19036</strain>
    </source>
</reference>
<dbReference type="InterPro" id="IPR027417">
    <property type="entry name" value="P-loop_NTPase"/>
</dbReference>
<evidence type="ECO:0000256" key="9">
    <source>
        <dbReference type="ARBA" id="ARBA00022679"/>
    </source>
</evidence>
<dbReference type="SUPFAM" id="SSF53659">
    <property type="entry name" value="Isocitrate/Isopropylmalate dehydrogenase-like"/>
    <property type="match status" value="1"/>
</dbReference>
<evidence type="ECO:0000313" key="15">
    <source>
        <dbReference type="EMBL" id="WKN36279.1"/>
    </source>
</evidence>
<dbReference type="InterPro" id="IPR042112">
    <property type="entry name" value="P_AcTrfase_dom2"/>
</dbReference>
<comment type="pathway">
    <text evidence="2 12">Metabolic intermediate biosynthesis; acetyl-CoA biosynthesis; acetyl-CoA from acetate: step 2/2.</text>
</comment>
<dbReference type="EC" id="2.3.1.8" evidence="6 12"/>
<dbReference type="NCBIfam" id="NF007233">
    <property type="entry name" value="PRK09653.1"/>
    <property type="match status" value="1"/>
</dbReference>
<dbReference type="InterPro" id="IPR010766">
    <property type="entry name" value="DRTGG"/>
</dbReference>
<evidence type="ECO:0000256" key="11">
    <source>
        <dbReference type="ARBA" id="ARBA00031108"/>
    </source>
</evidence>
<dbReference type="Gene3D" id="3.40.50.300">
    <property type="entry name" value="P-loop containing nucleotide triphosphate hydrolases"/>
    <property type="match status" value="1"/>
</dbReference>
<evidence type="ECO:0000259" key="13">
    <source>
        <dbReference type="Pfam" id="PF01515"/>
    </source>
</evidence>
<comment type="catalytic activity">
    <reaction evidence="12">
        <text>acetyl-CoA + phosphate = acetyl phosphate + CoA</text>
        <dbReference type="Rhea" id="RHEA:19521"/>
        <dbReference type="ChEBI" id="CHEBI:22191"/>
        <dbReference type="ChEBI" id="CHEBI:43474"/>
        <dbReference type="ChEBI" id="CHEBI:57287"/>
        <dbReference type="ChEBI" id="CHEBI:57288"/>
        <dbReference type="EC" id="2.3.1.8"/>
    </reaction>
</comment>
<proteinExistence type="inferred from homology"/>
<comment type="similarity">
    <text evidence="4 12">In the N-terminal section; belongs to the CobB/CobQ family.</text>
</comment>
<evidence type="ECO:0000256" key="1">
    <source>
        <dbReference type="ARBA" id="ARBA00004496"/>
    </source>
</evidence>
<evidence type="ECO:0000256" key="12">
    <source>
        <dbReference type="PIRNR" id="PIRNR006107"/>
    </source>
</evidence>
<dbReference type="AlphaFoldDB" id="A0AA49JFZ6"/>
<dbReference type="InterPro" id="IPR028979">
    <property type="entry name" value="Ser_kin/Pase_Hpr-like_N_sf"/>
</dbReference>
<dbReference type="PANTHER" id="PTHR43356">
    <property type="entry name" value="PHOSPHATE ACETYLTRANSFERASE"/>
    <property type="match status" value="1"/>
</dbReference>
<dbReference type="GO" id="GO:0008959">
    <property type="term" value="F:phosphate acetyltransferase activity"/>
    <property type="evidence" value="ECO:0007669"/>
    <property type="project" value="UniProtKB-EC"/>
</dbReference>
<evidence type="ECO:0000256" key="6">
    <source>
        <dbReference type="ARBA" id="ARBA00012707"/>
    </source>
</evidence>
<evidence type="ECO:0000256" key="4">
    <source>
        <dbReference type="ARBA" id="ARBA00009786"/>
    </source>
</evidence>
<evidence type="ECO:0000256" key="10">
    <source>
        <dbReference type="ARBA" id="ARBA00023315"/>
    </source>
</evidence>
<dbReference type="EMBL" id="CP120682">
    <property type="protein sequence ID" value="WKN36279.1"/>
    <property type="molecule type" value="Genomic_DNA"/>
</dbReference>
<evidence type="ECO:0000256" key="2">
    <source>
        <dbReference type="ARBA" id="ARBA00004989"/>
    </source>
</evidence>
<dbReference type="Pfam" id="PF01515">
    <property type="entry name" value="PTA_PTB"/>
    <property type="match status" value="1"/>
</dbReference>
<dbReference type="SUPFAM" id="SSF75138">
    <property type="entry name" value="HprK N-terminal domain-like"/>
    <property type="match status" value="1"/>
</dbReference>
<evidence type="ECO:0000256" key="5">
    <source>
        <dbReference type="ARBA" id="ARBA00011643"/>
    </source>
</evidence>